<dbReference type="Gene3D" id="1.20.5.780">
    <property type="entry name" value="Single helix bin"/>
    <property type="match status" value="1"/>
</dbReference>
<dbReference type="CDD" id="cd20323">
    <property type="entry name" value="FXYD_FXYD5"/>
    <property type="match status" value="1"/>
</dbReference>
<keyword evidence="6 7" id="KW-0472">Membrane</keyword>
<evidence type="ECO:0000256" key="6">
    <source>
        <dbReference type="ARBA" id="ARBA00023136"/>
    </source>
</evidence>
<dbReference type="Proteomes" id="UP001239994">
    <property type="component" value="Unassembled WGS sequence"/>
</dbReference>
<feature type="chain" id="PRO_5041777649" description="FXYD domain-containing ion transport regulator" evidence="7">
    <location>
        <begin position="24"/>
        <end position="168"/>
    </location>
</feature>
<comment type="subcellular location">
    <subcellularLocation>
        <location evidence="1">Membrane</location>
        <topology evidence="1">Single-pass membrane protein</topology>
    </subcellularLocation>
</comment>
<keyword evidence="7" id="KW-0732">Signal</keyword>
<gene>
    <name evidence="9" type="ORF">P4O66_018036</name>
</gene>
<feature type="compositionally biased region" description="Polar residues" evidence="8">
    <location>
        <begin position="64"/>
        <end position="76"/>
    </location>
</feature>
<sequence>MKSKTLWRGTVLFILLYFRGCASQNVTSPTEGGDNSTQSVMLGTTPAVTGDDVKVVVFTEESGITPQTGTERQSPKSSTAAVSSSSVSSTSTLLTSPRNTLTSPRNTPEQWKEEWDLPFDYDYTFLRTLGLSIAAVLFLFGIMVILCGKMRWIPRCCSKRRSYQMTRM</sequence>
<evidence type="ECO:0000256" key="1">
    <source>
        <dbReference type="ARBA" id="ARBA00004167"/>
    </source>
</evidence>
<reference evidence="9" key="1">
    <citation type="submission" date="2023-03" db="EMBL/GenBank/DDBJ databases">
        <title>Electrophorus voltai genome.</title>
        <authorList>
            <person name="Bian C."/>
        </authorList>
    </citation>
    <scope>NUCLEOTIDE SEQUENCE</scope>
    <source>
        <strain evidence="9">CB-2022</strain>
        <tissue evidence="9">Muscle</tissue>
    </source>
</reference>
<dbReference type="AlphaFoldDB" id="A0AAD9DNM7"/>
<evidence type="ECO:0000256" key="7">
    <source>
        <dbReference type="RuleBase" id="RU364131"/>
    </source>
</evidence>
<evidence type="ECO:0000256" key="3">
    <source>
        <dbReference type="ARBA" id="ARBA00022448"/>
    </source>
</evidence>
<evidence type="ECO:0000313" key="9">
    <source>
        <dbReference type="EMBL" id="KAK1786332.1"/>
    </source>
</evidence>
<evidence type="ECO:0000256" key="8">
    <source>
        <dbReference type="SAM" id="MobiDB-lite"/>
    </source>
</evidence>
<dbReference type="GO" id="GO:0006811">
    <property type="term" value="P:monoatomic ion transport"/>
    <property type="evidence" value="ECO:0007669"/>
    <property type="project" value="UniProtKB-KW"/>
</dbReference>
<feature type="transmembrane region" description="Helical" evidence="7">
    <location>
        <begin position="125"/>
        <end position="146"/>
    </location>
</feature>
<dbReference type="GO" id="GO:0016020">
    <property type="term" value="C:membrane"/>
    <property type="evidence" value="ECO:0007669"/>
    <property type="project" value="UniProtKB-SubCell"/>
</dbReference>
<evidence type="ECO:0000256" key="5">
    <source>
        <dbReference type="ARBA" id="ARBA00023065"/>
    </source>
</evidence>
<comment type="similarity">
    <text evidence="2 7">Belongs to the FXYD family.</text>
</comment>
<dbReference type="EMBL" id="JAROKS010000025">
    <property type="protein sequence ID" value="KAK1786332.1"/>
    <property type="molecule type" value="Genomic_DNA"/>
</dbReference>
<organism evidence="9 10">
    <name type="scientific">Electrophorus voltai</name>
    <dbReference type="NCBI Taxonomy" id="2609070"/>
    <lineage>
        <taxon>Eukaryota</taxon>
        <taxon>Metazoa</taxon>
        <taxon>Chordata</taxon>
        <taxon>Craniata</taxon>
        <taxon>Vertebrata</taxon>
        <taxon>Euteleostomi</taxon>
        <taxon>Actinopterygii</taxon>
        <taxon>Neopterygii</taxon>
        <taxon>Teleostei</taxon>
        <taxon>Ostariophysi</taxon>
        <taxon>Gymnotiformes</taxon>
        <taxon>Gymnotoidei</taxon>
        <taxon>Gymnotidae</taxon>
        <taxon>Electrophorus</taxon>
    </lineage>
</organism>
<proteinExistence type="inferred from homology"/>
<keyword evidence="10" id="KW-1185">Reference proteome</keyword>
<keyword evidence="4 7" id="KW-0812">Transmembrane</keyword>
<feature type="region of interest" description="Disordered" evidence="8">
    <location>
        <begin position="64"/>
        <end position="109"/>
    </location>
</feature>
<dbReference type="PANTHER" id="PTHR14132:SF23">
    <property type="entry name" value="FXYD DOMAIN-CONTAINING ION TRANSPORT REGULATOR"/>
    <property type="match status" value="1"/>
</dbReference>
<dbReference type="PANTHER" id="PTHR14132">
    <property type="entry name" value="SODIUM/POTASSIUM-TRANSPORTING ATPASE SUBUNIT GAMMA"/>
    <property type="match status" value="1"/>
</dbReference>
<evidence type="ECO:0000256" key="2">
    <source>
        <dbReference type="ARBA" id="ARBA00005948"/>
    </source>
</evidence>
<comment type="caution">
    <text evidence="9">The sequence shown here is derived from an EMBL/GenBank/DDBJ whole genome shotgun (WGS) entry which is preliminary data.</text>
</comment>
<dbReference type="InterPro" id="IPR000272">
    <property type="entry name" value="Ion-transport_regulator_FXYD"/>
</dbReference>
<name>A0AAD9DNM7_9TELE</name>
<evidence type="ECO:0000313" key="10">
    <source>
        <dbReference type="Proteomes" id="UP001239994"/>
    </source>
</evidence>
<keyword evidence="7" id="KW-1133">Transmembrane helix</keyword>
<protein>
    <recommendedName>
        <fullName evidence="7">FXYD domain-containing ion transport regulator</fullName>
    </recommendedName>
</protein>
<keyword evidence="5 7" id="KW-0406">Ion transport</keyword>
<keyword evidence="3 7" id="KW-0813">Transport</keyword>
<feature type="compositionally biased region" description="Polar residues" evidence="8">
    <location>
        <begin position="97"/>
        <end position="109"/>
    </location>
</feature>
<dbReference type="Pfam" id="PF02038">
    <property type="entry name" value="ATP1G1_PLM_MAT8"/>
    <property type="match status" value="1"/>
</dbReference>
<dbReference type="GO" id="GO:0043269">
    <property type="term" value="P:regulation of monoatomic ion transport"/>
    <property type="evidence" value="ECO:0007669"/>
    <property type="project" value="InterPro"/>
</dbReference>
<feature type="signal peptide" evidence="7">
    <location>
        <begin position="1"/>
        <end position="23"/>
    </location>
</feature>
<accession>A0AAD9DNM7</accession>
<dbReference type="GO" id="GO:0017080">
    <property type="term" value="F:sodium channel regulator activity"/>
    <property type="evidence" value="ECO:0007669"/>
    <property type="project" value="TreeGrafter"/>
</dbReference>
<feature type="compositionally biased region" description="Low complexity" evidence="8">
    <location>
        <begin position="77"/>
        <end position="96"/>
    </location>
</feature>
<evidence type="ECO:0000256" key="4">
    <source>
        <dbReference type="ARBA" id="ARBA00022692"/>
    </source>
</evidence>